<keyword evidence="3" id="KW-0677">Repeat</keyword>
<dbReference type="InterPro" id="IPR006341">
    <property type="entry name" value="Spore_gamma"/>
</dbReference>
<evidence type="ECO:0000256" key="3">
    <source>
        <dbReference type="ARBA" id="ARBA00022737"/>
    </source>
</evidence>
<proteinExistence type="inferred from homology"/>
<dbReference type="NCBIfam" id="TIGR01442">
    <property type="entry name" value="SASP_gamma"/>
    <property type="match status" value="1"/>
</dbReference>
<evidence type="ECO:0000256" key="1">
    <source>
        <dbReference type="ARBA" id="ARBA00006710"/>
    </source>
</evidence>
<evidence type="ECO:0000313" key="6">
    <source>
        <dbReference type="Proteomes" id="UP001596505"/>
    </source>
</evidence>
<organism evidence="5 6">
    <name type="scientific">Scopulibacillus cellulosilyticus</name>
    <dbReference type="NCBI Taxonomy" id="2665665"/>
    <lineage>
        <taxon>Bacteria</taxon>
        <taxon>Bacillati</taxon>
        <taxon>Bacillota</taxon>
        <taxon>Bacilli</taxon>
        <taxon>Bacillales</taxon>
        <taxon>Sporolactobacillaceae</taxon>
        <taxon>Scopulibacillus</taxon>
    </lineage>
</organism>
<dbReference type="EMBL" id="JBHTCO010000002">
    <property type="protein sequence ID" value="MFC7391764.1"/>
    <property type="molecule type" value="Genomic_DNA"/>
</dbReference>
<protein>
    <recommendedName>
        <fullName evidence="2">Small, acid-soluble spore protein gamma-type</fullName>
    </recommendedName>
</protein>
<accession>A0ABW2PQW4</accession>
<gene>
    <name evidence="5" type="ORF">ACFQRG_01995</name>
</gene>
<evidence type="ECO:0000256" key="4">
    <source>
        <dbReference type="ARBA" id="ARBA00022969"/>
    </source>
</evidence>
<sequence>MNRSDQKGKFTAAGTNIEEVKQLNAQSGMTYNEAKAYIAKTTGGHHTEIFSDTNVEEVKRKNQALENE</sequence>
<reference evidence="6" key="1">
    <citation type="journal article" date="2019" name="Int. J. Syst. Evol. Microbiol.">
        <title>The Global Catalogue of Microorganisms (GCM) 10K type strain sequencing project: providing services to taxonomists for standard genome sequencing and annotation.</title>
        <authorList>
            <consortium name="The Broad Institute Genomics Platform"/>
            <consortium name="The Broad Institute Genome Sequencing Center for Infectious Disease"/>
            <person name="Wu L."/>
            <person name="Ma J."/>
        </authorList>
    </citation>
    <scope>NUCLEOTIDE SEQUENCE [LARGE SCALE GENOMIC DNA]</scope>
    <source>
        <strain evidence="6">CGMCC 1.16305</strain>
    </source>
</reference>
<name>A0ABW2PQW4_9BACL</name>
<dbReference type="Proteomes" id="UP001596505">
    <property type="component" value="Unassembled WGS sequence"/>
</dbReference>
<comment type="caution">
    <text evidence="5">The sequence shown here is derived from an EMBL/GenBank/DDBJ whole genome shotgun (WGS) entry which is preliminary data.</text>
</comment>
<dbReference type="RefSeq" id="WP_380963086.1">
    <property type="nucleotide sequence ID" value="NZ_JBHTCO010000002.1"/>
</dbReference>
<evidence type="ECO:0000256" key="2">
    <source>
        <dbReference type="ARBA" id="ARBA00014721"/>
    </source>
</evidence>
<dbReference type="Pfam" id="PF04259">
    <property type="entry name" value="SASP_gamma"/>
    <property type="match status" value="1"/>
</dbReference>
<keyword evidence="6" id="KW-1185">Reference proteome</keyword>
<comment type="similarity">
    <text evidence="1">Belongs to the gamma-type SASP family.</text>
</comment>
<evidence type="ECO:0000313" key="5">
    <source>
        <dbReference type="EMBL" id="MFC7391764.1"/>
    </source>
</evidence>
<keyword evidence="4" id="KW-0749">Sporulation</keyword>